<protein>
    <recommendedName>
        <fullName evidence="3">HTH CENPB-type domain-containing protein</fullName>
    </recommendedName>
</protein>
<accession>A0A026WXN4</accession>
<name>A0A026WXN4_OOCBI</name>
<evidence type="ECO:0000313" key="1">
    <source>
        <dbReference type="EMBL" id="EZA60792.1"/>
    </source>
</evidence>
<evidence type="ECO:0000313" key="2">
    <source>
        <dbReference type="Proteomes" id="UP000053097"/>
    </source>
</evidence>
<dbReference type="PANTHER" id="PTHR31511">
    <property type="entry name" value="PROTEIN CBG23764"/>
    <property type="match status" value="1"/>
</dbReference>
<reference evidence="1 2" key="1">
    <citation type="journal article" date="2014" name="Curr. Biol.">
        <title>The genome of the clonal raider ant Cerapachys biroi.</title>
        <authorList>
            <person name="Oxley P.R."/>
            <person name="Ji L."/>
            <person name="Fetter-Pruneda I."/>
            <person name="McKenzie S.K."/>
            <person name="Li C."/>
            <person name="Hu H."/>
            <person name="Zhang G."/>
            <person name="Kronauer D.J."/>
        </authorList>
    </citation>
    <scope>NUCLEOTIDE SEQUENCE [LARGE SCALE GENOMIC DNA]</scope>
</reference>
<organism evidence="1 2">
    <name type="scientific">Ooceraea biroi</name>
    <name type="common">Clonal raider ant</name>
    <name type="synonym">Cerapachys biroi</name>
    <dbReference type="NCBI Taxonomy" id="2015173"/>
    <lineage>
        <taxon>Eukaryota</taxon>
        <taxon>Metazoa</taxon>
        <taxon>Ecdysozoa</taxon>
        <taxon>Arthropoda</taxon>
        <taxon>Hexapoda</taxon>
        <taxon>Insecta</taxon>
        <taxon>Pterygota</taxon>
        <taxon>Neoptera</taxon>
        <taxon>Endopterygota</taxon>
        <taxon>Hymenoptera</taxon>
        <taxon>Apocrita</taxon>
        <taxon>Aculeata</taxon>
        <taxon>Formicoidea</taxon>
        <taxon>Formicidae</taxon>
        <taxon>Dorylinae</taxon>
        <taxon>Ooceraea</taxon>
    </lineage>
</organism>
<sequence length="441" mass="51588">MTNIFYGLDTIQFRKIAFECAEKLNIPHNFKRNKETKLAGSDWLKGFLRRNPRVSIRNPESLSINRIQGFNKQEVNHFFKNLEEVIDKYKFQFHQIFNMDETGISTVQEPNKVFAKENHITMLSIPPHSLHRLQCTSHGLRVARIHRALEFAQSAWLRDYIELNTAFRTRATNDFEKNLYKLMNNAVFGKTMENVRNRVDVKLTEPHSTGRHTWACAFWTSRRRASTSSTTTTWPRCTVTSVGSTPIYVGMCILDISKTRLYEFHYDYMAPLYGDKCRIMYTDTDSLIYRIECEDAYADMRRDIARFDTSDYPAYNAYDMPQRNKKVPGLMKDENNGAVMTEFIELRSKMYALRVCEKKDTKKIKGVCRNVVGRTVTFDDYARCLSESVEMTRQQSRIQSKLHQVYTVAKTKLALSPYDDKRYIVPDRTSTLPWGQYAIPQ</sequence>
<dbReference type="InterPro" id="IPR023211">
    <property type="entry name" value="DNA_pol_palm_dom_sf"/>
</dbReference>
<gene>
    <name evidence="1" type="ORF">X777_13726</name>
</gene>
<dbReference type="OrthoDB" id="414982at2759"/>
<dbReference type="STRING" id="2015173.A0A026WXN4"/>
<dbReference type="PANTHER" id="PTHR31511:SF12">
    <property type="entry name" value="RHO TERMINATION FACTOR N-TERMINAL DOMAIN-CONTAINING PROTEIN"/>
    <property type="match status" value="1"/>
</dbReference>
<dbReference type="AlphaFoldDB" id="A0A026WXN4"/>
<evidence type="ECO:0008006" key="3">
    <source>
        <dbReference type="Google" id="ProtNLM"/>
    </source>
</evidence>
<dbReference type="SUPFAM" id="SSF56672">
    <property type="entry name" value="DNA/RNA polymerases"/>
    <property type="match status" value="1"/>
</dbReference>
<dbReference type="EMBL" id="KK107067">
    <property type="protein sequence ID" value="EZA60792.1"/>
    <property type="molecule type" value="Genomic_DNA"/>
</dbReference>
<keyword evidence="2" id="KW-1185">Reference proteome</keyword>
<dbReference type="Gene3D" id="3.90.1600.10">
    <property type="entry name" value="Palm domain of DNA polymerase"/>
    <property type="match status" value="1"/>
</dbReference>
<dbReference type="Proteomes" id="UP000053097">
    <property type="component" value="Unassembled WGS sequence"/>
</dbReference>
<proteinExistence type="predicted"/>
<dbReference type="GO" id="GO:0071897">
    <property type="term" value="P:DNA biosynthetic process"/>
    <property type="evidence" value="ECO:0007669"/>
    <property type="project" value="UniProtKB-ARBA"/>
</dbReference>
<dbReference type="InterPro" id="IPR043502">
    <property type="entry name" value="DNA/RNA_pol_sf"/>
</dbReference>